<dbReference type="GO" id="GO:0016301">
    <property type="term" value="F:kinase activity"/>
    <property type="evidence" value="ECO:0007669"/>
    <property type="project" value="UniProtKB-KW"/>
</dbReference>
<dbReference type="EMBL" id="JAUUCC010000024">
    <property type="protein sequence ID" value="MEE2051093.1"/>
    <property type="molecule type" value="Genomic_DNA"/>
</dbReference>
<accession>A0ABU7KP69</accession>
<evidence type="ECO:0000256" key="3">
    <source>
        <dbReference type="ARBA" id="ARBA00022553"/>
    </source>
</evidence>
<feature type="region of interest" description="Disordered" evidence="9">
    <location>
        <begin position="400"/>
        <end position="436"/>
    </location>
</feature>
<evidence type="ECO:0000256" key="2">
    <source>
        <dbReference type="ARBA" id="ARBA00012438"/>
    </source>
</evidence>
<dbReference type="Gene3D" id="3.30.565.10">
    <property type="entry name" value="Histidine kinase-like ATPase, C-terminal domain"/>
    <property type="match status" value="1"/>
</dbReference>
<evidence type="ECO:0000256" key="4">
    <source>
        <dbReference type="ARBA" id="ARBA00022679"/>
    </source>
</evidence>
<evidence type="ECO:0000313" key="13">
    <source>
        <dbReference type="EMBL" id="MEE2051093.1"/>
    </source>
</evidence>
<feature type="domain" description="Signal transduction histidine kinase subgroup 3 dimerisation and phosphoacceptor" evidence="12">
    <location>
        <begin position="201"/>
        <end position="267"/>
    </location>
</feature>
<evidence type="ECO:0000256" key="10">
    <source>
        <dbReference type="SAM" id="Phobius"/>
    </source>
</evidence>
<reference evidence="13 14" key="1">
    <citation type="submission" date="2023-07" db="EMBL/GenBank/DDBJ databases">
        <authorList>
            <person name="Girao M."/>
            <person name="Carvalho M.F."/>
        </authorList>
    </citation>
    <scope>NUCLEOTIDE SEQUENCE [LARGE SCALE GENOMIC DNA]</scope>
    <source>
        <strain evidence="13 14">66/93</strain>
    </source>
</reference>
<organism evidence="13 14">
    <name type="scientific">Nocardiopsis tropica</name>
    <dbReference type="NCBI Taxonomy" id="109330"/>
    <lineage>
        <taxon>Bacteria</taxon>
        <taxon>Bacillati</taxon>
        <taxon>Actinomycetota</taxon>
        <taxon>Actinomycetes</taxon>
        <taxon>Streptosporangiales</taxon>
        <taxon>Nocardiopsidaceae</taxon>
        <taxon>Nocardiopsis</taxon>
    </lineage>
</organism>
<comment type="catalytic activity">
    <reaction evidence="1">
        <text>ATP + protein L-histidine = ADP + protein N-phospho-L-histidine.</text>
        <dbReference type="EC" id="2.7.13.3"/>
    </reaction>
</comment>
<evidence type="ECO:0000259" key="12">
    <source>
        <dbReference type="Pfam" id="PF07730"/>
    </source>
</evidence>
<feature type="transmembrane region" description="Helical" evidence="10">
    <location>
        <begin position="152"/>
        <end position="176"/>
    </location>
</feature>
<evidence type="ECO:0000256" key="5">
    <source>
        <dbReference type="ARBA" id="ARBA00022741"/>
    </source>
</evidence>
<protein>
    <recommendedName>
        <fullName evidence="2">histidine kinase</fullName>
        <ecNumber evidence="2">2.7.13.3</ecNumber>
    </recommendedName>
</protein>
<feature type="transmembrane region" description="Helical" evidence="10">
    <location>
        <begin position="72"/>
        <end position="100"/>
    </location>
</feature>
<keyword evidence="10" id="KW-1133">Transmembrane helix</keyword>
<evidence type="ECO:0000256" key="7">
    <source>
        <dbReference type="ARBA" id="ARBA00022840"/>
    </source>
</evidence>
<feature type="compositionally biased region" description="Polar residues" evidence="9">
    <location>
        <begin position="406"/>
        <end position="415"/>
    </location>
</feature>
<sequence>MGAAEVGETFARRRWRWRWLPVPVRDAVVAVLVGLVVLEFSPVEGSAEAGWLSHTVVLLACAPLVLRRRFPLTAVLATGALSFVSYVTVGYSSPLIAAMFAAASAAYRRPGAVPVLAAAGVACWSASQVILFPDTNGMVEWSGDPSAPAASMTGNFVGFALGTLPVLIPVLAGYVWRLRADRAEGVRREARNAFEYERLRERERIAREVHDIAGHHLSAIRLLAVGGRQAVAGRDPEAVAVLGSVADLSGRAVREVRELLEALREDRLTGAVPGTGLADLASLVAALEGTGVNVELVMSEGVGEGLSERVEADAYRIVQESLGNVLRHSSARRVRVRVTRTADALTVMVEDDGWRIVAAEGSGGRGLAGMRERVRELGGVLEAGNRPGRGWRVRAVLPAEGVRTDSAASPGTAENTRNREGAHDPAADRRRPASRP</sequence>
<keyword evidence="7" id="KW-0067">ATP-binding</keyword>
<evidence type="ECO:0000256" key="6">
    <source>
        <dbReference type="ARBA" id="ARBA00022777"/>
    </source>
</evidence>
<keyword evidence="3" id="KW-0597">Phosphoprotein</keyword>
<dbReference type="Pfam" id="PF07730">
    <property type="entry name" value="HisKA_3"/>
    <property type="match status" value="1"/>
</dbReference>
<proteinExistence type="predicted"/>
<keyword evidence="6 13" id="KW-0418">Kinase</keyword>
<dbReference type="PANTHER" id="PTHR24421">
    <property type="entry name" value="NITRATE/NITRITE SENSOR PROTEIN NARX-RELATED"/>
    <property type="match status" value="1"/>
</dbReference>
<feature type="compositionally biased region" description="Basic and acidic residues" evidence="9">
    <location>
        <begin position="416"/>
        <end position="436"/>
    </location>
</feature>
<comment type="caution">
    <text evidence="13">The sequence shown here is derived from an EMBL/GenBank/DDBJ whole genome shotgun (WGS) entry which is preliminary data.</text>
</comment>
<feature type="domain" description="Histidine kinase/HSP90-like ATPase" evidence="11">
    <location>
        <begin position="311"/>
        <end position="400"/>
    </location>
</feature>
<dbReference type="SUPFAM" id="SSF55874">
    <property type="entry name" value="ATPase domain of HSP90 chaperone/DNA topoisomerase II/histidine kinase"/>
    <property type="match status" value="1"/>
</dbReference>
<evidence type="ECO:0000256" key="1">
    <source>
        <dbReference type="ARBA" id="ARBA00000085"/>
    </source>
</evidence>
<dbReference type="CDD" id="cd16917">
    <property type="entry name" value="HATPase_UhpB-NarQ-NarX-like"/>
    <property type="match status" value="1"/>
</dbReference>
<dbReference type="InterPro" id="IPR036890">
    <property type="entry name" value="HATPase_C_sf"/>
</dbReference>
<dbReference type="InterPro" id="IPR003594">
    <property type="entry name" value="HATPase_dom"/>
</dbReference>
<keyword evidence="4" id="KW-0808">Transferase</keyword>
<evidence type="ECO:0000313" key="14">
    <source>
        <dbReference type="Proteomes" id="UP001348641"/>
    </source>
</evidence>
<dbReference type="PANTHER" id="PTHR24421:SF10">
    <property type="entry name" value="NITRATE_NITRITE SENSOR PROTEIN NARQ"/>
    <property type="match status" value="1"/>
</dbReference>
<keyword evidence="5" id="KW-0547">Nucleotide-binding</keyword>
<keyword evidence="10" id="KW-0472">Membrane</keyword>
<name>A0ABU7KP69_9ACTN</name>
<dbReference type="InterPro" id="IPR011712">
    <property type="entry name" value="Sig_transdc_His_kin_sub3_dim/P"/>
</dbReference>
<dbReference type="EC" id="2.7.13.3" evidence="2"/>
<evidence type="ECO:0000259" key="11">
    <source>
        <dbReference type="Pfam" id="PF02518"/>
    </source>
</evidence>
<dbReference type="RefSeq" id="WP_330158254.1">
    <property type="nucleotide sequence ID" value="NZ_BAAAJA010000011.1"/>
</dbReference>
<keyword evidence="8" id="KW-0902">Two-component regulatory system</keyword>
<gene>
    <name evidence="13" type="ORF">Q8A49_11380</name>
</gene>
<evidence type="ECO:0000256" key="9">
    <source>
        <dbReference type="SAM" id="MobiDB-lite"/>
    </source>
</evidence>
<feature type="transmembrane region" description="Helical" evidence="10">
    <location>
        <begin position="20"/>
        <end position="38"/>
    </location>
</feature>
<dbReference type="Pfam" id="PF02518">
    <property type="entry name" value="HATPase_c"/>
    <property type="match status" value="1"/>
</dbReference>
<feature type="transmembrane region" description="Helical" evidence="10">
    <location>
        <begin position="112"/>
        <end position="132"/>
    </location>
</feature>
<evidence type="ECO:0000256" key="8">
    <source>
        <dbReference type="ARBA" id="ARBA00023012"/>
    </source>
</evidence>
<keyword evidence="10" id="KW-0812">Transmembrane</keyword>
<dbReference type="Proteomes" id="UP001348641">
    <property type="component" value="Unassembled WGS sequence"/>
</dbReference>
<dbReference type="InterPro" id="IPR050482">
    <property type="entry name" value="Sensor_HK_TwoCompSys"/>
</dbReference>
<dbReference type="Gene3D" id="1.20.5.1930">
    <property type="match status" value="1"/>
</dbReference>